<proteinExistence type="predicted"/>
<organism evidence="1 2">
    <name type="scientific">Violaceomyces palustris</name>
    <dbReference type="NCBI Taxonomy" id="1673888"/>
    <lineage>
        <taxon>Eukaryota</taxon>
        <taxon>Fungi</taxon>
        <taxon>Dikarya</taxon>
        <taxon>Basidiomycota</taxon>
        <taxon>Ustilaginomycotina</taxon>
        <taxon>Ustilaginomycetes</taxon>
        <taxon>Violaceomycetales</taxon>
        <taxon>Violaceomycetaceae</taxon>
        <taxon>Violaceomyces</taxon>
    </lineage>
</organism>
<protein>
    <submittedName>
        <fullName evidence="1">Uncharacterized protein</fullName>
    </submittedName>
</protein>
<dbReference type="EMBL" id="KZ819915">
    <property type="protein sequence ID" value="PWN50606.1"/>
    <property type="molecule type" value="Genomic_DNA"/>
</dbReference>
<accession>A0ACD0NXS8</accession>
<evidence type="ECO:0000313" key="2">
    <source>
        <dbReference type="Proteomes" id="UP000245626"/>
    </source>
</evidence>
<dbReference type="Proteomes" id="UP000245626">
    <property type="component" value="Unassembled WGS sequence"/>
</dbReference>
<name>A0ACD0NXS8_9BASI</name>
<sequence length="142" mass="15706">MEGCQGWKGGFFFFFFSFFFSCHSIPTSLAARFFVSPWLDARPNPKGRQRKGETRTTLFLLHLVGSCLSPLIQGKRKKGSGDNGVKCGLVGRFPFHPTDPLVSGKRRPTKAILSGKDGKVKQIESPESDSSRVLSIRKDGLV</sequence>
<keyword evidence="2" id="KW-1185">Reference proteome</keyword>
<reference evidence="1 2" key="1">
    <citation type="journal article" date="2018" name="Mol. Biol. Evol.">
        <title>Broad Genomic Sampling Reveals a Smut Pathogenic Ancestry of the Fungal Clade Ustilaginomycotina.</title>
        <authorList>
            <person name="Kijpornyongpan T."/>
            <person name="Mondo S.J."/>
            <person name="Barry K."/>
            <person name="Sandor L."/>
            <person name="Lee J."/>
            <person name="Lipzen A."/>
            <person name="Pangilinan J."/>
            <person name="LaButti K."/>
            <person name="Hainaut M."/>
            <person name="Henrissat B."/>
            <person name="Grigoriev I.V."/>
            <person name="Spatafora J.W."/>
            <person name="Aime M.C."/>
        </authorList>
    </citation>
    <scope>NUCLEOTIDE SEQUENCE [LARGE SCALE GENOMIC DNA]</scope>
    <source>
        <strain evidence="1 2">SA 807</strain>
    </source>
</reference>
<gene>
    <name evidence="1" type="ORF">IE53DRAFT_387074</name>
</gene>
<evidence type="ECO:0000313" key="1">
    <source>
        <dbReference type="EMBL" id="PWN50606.1"/>
    </source>
</evidence>